<sequence length="461" mass="47034">MGIHQPRLRRQARMTDTTVTSLRRPGLTLGVLAGALALDVSGLGVLNAALPSIGARFHLADTTLQWVMTAYAVTFAGFLLVGGRLADVLGRRRVFEVGVALFAGAALVGALAPDSMVLLGARGVQGIGAALSGPAALALLTEVFPAGPARNRALSVYAAVGAASFSGGVLLGGVLTQFFGWRSVLWFSVLLGCAVLAATHAGLPGSAGHSGRLDLPGAISGTLGLTLFVVGVSSHGATAWSVLCTAGVFLVLFAVREYRTADPVLPLSLFRITSVRAASLAAALQYTGSVGMLFFAPLYLQGMLHYSPFESGLALVPMSASVFFTANFATGRLLARFAPRTLMVVGLVLIGAGAALWLSTPHDGSYVQYVLPGLVLSGIGQGLNFPSMTSAALTGVQAQQHAVAGAVNVVAQQIGASAGVAVMVLIAATSKDQLAGYHLAYLAAAVACVLGAAVIAMRRRA</sequence>
<feature type="transmembrane region" description="Helical" evidence="8">
    <location>
        <begin position="434"/>
        <end position="457"/>
    </location>
</feature>
<comment type="subcellular location">
    <subcellularLocation>
        <location evidence="1">Cell membrane</location>
        <topology evidence="1">Multi-pass membrane protein</topology>
    </subcellularLocation>
</comment>
<feature type="transmembrane region" description="Helical" evidence="8">
    <location>
        <begin position="342"/>
        <end position="360"/>
    </location>
</feature>
<dbReference type="RefSeq" id="WP_246559911.1">
    <property type="nucleotide sequence ID" value="NZ_JACHJV010000001.1"/>
</dbReference>
<evidence type="ECO:0000256" key="2">
    <source>
        <dbReference type="ARBA" id="ARBA00022448"/>
    </source>
</evidence>
<feature type="transmembrane region" description="Helical" evidence="8">
    <location>
        <begin position="94"/>
        <end position="112"/>
    </location>
</feature>
<dbReference type="GO" id="GO:0005886">
    <property type="term" value="C:plasma membrane"/>
    <property type="evidence" value="ECO:0007669"/>
    <property type="project" value="UniProtKB-SubCell"/>
</dbReference>
<proteinExistence type="predicted"/>
<feature type="transmembrane region" description="Helical" evidence="8">
    <location>
        <begin position="312"/>
        <end position="330"/>
    </location>
</feature>
<evidence type="ECO:0000259" key="9">
    <source>
        <dbReference type="PROSITE" id="PS50850"/>
    </source>
</evidence>
<dbReference type="Proteomes" id="UP000540506">
    <property type="component" value="Unassembled WGS sequence"/>
</dbReference>
<evidence type="ECO:0000313" key="10">
    <source>
        <dbReference type="EMBL" id="MBB4921926.1"/>
    </source>
</evidence>
<keyword evidence="3" id="KW-1003">Cell membrane</keyword>
<evidence type="ECO:0000256" key="1">
    <source>
        <dbReference type="ARBA" id="ARBA00004651"/>
    </source>
</evidence>
<dbReference type="PROSITE" id="PS50850">
    <property type="entry name" value="MFS"/>
    <property type="match status" value="1"/>
</dbReference>
<keyword evidence="6 8" id="KW-0472">Membrane</keyword>
<dbReference type="InterPro" id="IPR036259">
    <property type="entry name" value="MFS_trans_sf"/>
</dbReference>
<feature type="transmembrane region" description="Helical" evidence="8">
    <location>
        <begin position="215"/>
        <end position="232"/>
    </location>
</feature>
<evidence type="ECO:0000256" key="7">
    <source>
        <dbReference type="ARBA" id="ARBA00023251"/>
    </source>
</evidence>
<dbReference type="InterPro" id="IPR011701">
    <property type="entry name" value="MFS"/>
</dbReference>
<keyword evidence="11" id="KW-1185">Reference proteome</keyword>
<feature type="transmembrane region" description="Helical" evidence="8">
    <location>
        <begin position="277"/>
        <end position="300"/>
    </location>
</feature>
<feature type="transmembrane region" description="Helical" evidence="8">
    <location>
        <begin position="156"/>
        <end position="179"/>
    </location>
</feature>
<dbReference type="InterPro" id="IPR020846">
    <property type="entry name" value="MFS_dom"/>
</dbReference>
<feature type="transmembrane region" description="Helical" evidence="8">
    <location>
        <begin position="185"/>
        <end position="203"/>
    </location>
</feature>
<dbReference type="Pfam" id="PF07690">
    <property type="entry name" value="MFS_1"/>
    <property type="match status" value="1"/>
</dbReference>
<dbReference type="AlphaFoldDB" id="A0A7W7QZE5"/>
<dbReference type="GO" id="GO:0022857">
    <property type="term" value="F:transmembrane transporter activity"/>
    <property type="evidence" value="ECO:0007669"/>
    <property type="project" value="InterPro"/>
</dbReference>
<evidence type="ECO:0000313" key="11">
    <source>
        <dbReference type="Proteomes" id="UP000540506"/>
    </source>
</evidence>
<reference evidence="10 11" key="1">
    <citation type="submission" date="2020-08" db="EMBL/GenBank/DDBJ databases">
        <title>Sequencing the genomes of 1000 actinobacteria strains.</title>
        <authorList>
            <person name="Klenk H.-P."/>
        </authorList>
    </citation>
    <scope>NUCLEOTIDE SEQUENCE [LARGE SCALE GENOMIC DNA]</scope>
    <source>
        <strain evidence="10 11">DSM 41654</strain>
    </source>
</reference>
<evidence type="ECO:0000256" key="3">
    <source>
        <dbReference type="ARBA" id="ARBA00022475"/>
    </source>
</evidence>
<dbReference type="PANTHER" id="PTHR42718">
    <property type="entry name" value="MAJOR FACILITATOR SUPERFAMILY MULTIDRUG TRANSPORTER MFSC"/>
    <property type="match status" value="1"/>
</dbReference>
<dbReference type="EMBL" id="JACHJV010000001">
    <property type="protein sequence ID" value="MBB4921926.1"/>
    <property type="molecule type" value="Genomic_DNA"/>
</dbReference>
<keyword evidence="2" id="KW-0813">Transport</keyword>
<evidence type="ECO:0000256" key="6">
    <source>
        <dbReference type="ARBA" id="ARBA00023136"/>
    </source>
</evidence>
<evidence type="ECO:0000256" key="8">
    <source>
        <dbReference type="SAM" id="Phobius"/>
    </source>
</evidence>
<organism evidence="10 11">
    <name type="scientific">Kitasatospora kifunensis</name>
    <name type="common">Streptomyces kifunensis</name>
    <dbReference type="NCBI Taxonomy" id="58351"/>
    <lineage>
        <taxon>Bacteria</taxon>
        <taxon>Bacillati</taxon>
        <taxon>Actinomycetota</taxon>
        <taxon>Actinomycetes</taxon>
        <taxon>Kitasatosporales</taxon>
        <taxon>Streptomycetaceae</taxon>
        <taxon>Kitasatospora</taxon>
    </lineage>
</organism>
<evidence type="ECO:0000256" key="5">
    <source>
        <dbReference type="ARBA" id="ARBA00022989"/>
    </source>
</evidence>
<keyword evidence="4 8" id="KW-0812">Transmembrane</keyword>
<dbReference type="PANTHER" id="PTHR42718:SF46">
    <property type="entry name" value="BLR6921 PROTEIN"/>
    <property type="match status" value="1"/>
</dbReference>
<accession>A0A7W7QZE5</accession>
<comment type="caution">
    <text evidence="10">The sequence shown here is derived from an EMBL/GenBank/DDBJ whole genome shotgun (WGS) entry which is preliminary data.</text>
</comment>
<dbReference type="PROSITE" id="PS00216">
    <property type="entry name" value="SUGAR_TRANSPORT_1"/>
    <property type="match status" value="1"/>
</dbReference>
<keyword evidence="5 8" id="KW-1133">Transmembrane helix</keyword>
<feature type="transmembrane region" description="Helical" evidence="8">
    <location>
        <begin position="238"/>
        <end position="256"/>
    </location>
</feature>
<feature type="transmembrane region" description="Helical" evidence="8">
    <location>
        <begin position="406"/>
        <end position="428"/>
    </location>
</feature>
<feature type="transmembrane region" description="Helical" evidence="8">
    <location>
        <begin position="64"/>
        <end position="82"/>
    </location>
</feature>
<name>A0A7W7QZE5_KITKI</name>
<gene>
    <name evidence="10" type="ORF">FHR34_000919</name>
</gene>
<dbReference type="Gene3D" id="1.20.1250.20">
    <property type="entry name" value="MFS general substrate transporter like domains"/>
    <property type="match status" value="1"/>
</dbReference>
<feature type="domain" description="Major facilitator superfamily (MFS) profile" evidence="9">
    <location>
        <begin position="28"/>
        <end position="461"/>
    </location>
</feature>
<dbReference type="SUPFAM" id="SSF103473">
    <property type="entry name" value="MFS general substrate transporter"/>
    <property type="match status" value="1"/>
</dbReference>
<keyword evidence="7" id="KW-0046">Antibiotic resistance</keyword>
<dbReference type="InterPro" id="IPR005829">
    <property type="entry name" value="Sugar_transporter_CS"/>
</dbReference>
<dbReference type="Gene3D" id="1.20.1720.10">
    <property type="entry name" value="Multidrug resistance protein D"/>
    <property type="match status" value="1"/>
</dbReference>
<evidence type="ECO:0000256" key="4">
    <source>
        <dbReference type="ARBA" id="ARBA00022692"/>
    </source>
</evidence>
<feature type="transmembrane region" description="Helical" evidence="8">
    <location>
        <begin position="124"/>
        <end position="144"/>
    </location>
</feature>
<protein>
    <submittedName>
        <fullName evidence="10">MFS family permease</fullName>
    </submittedName>
</protein>
<dbReference type="GO" id="GO:0046677">
    <property type="term" value="P:response to antibiotic"/>
    <property type="evidence" value="ECO:0007669"/>
    <property type="project" value="UniProtKB-KW"/>
</dbReference>
<feature type="transmembrane region" description="Helical" evidence="8">
    <location>
        <begin position="366"/>
        <end position="385"/>
    </location>
</feature>
<dbReference type="CDD" id="cd17321">
    <property type="entry name" value="MFS_MMR_MDR_like"/>
    <property type="match status" value="1"/>
</dbReference>